<evidence type="ECO:0000256" key="1">
    <source>
        <dbReference type="ARBA" id="ARBA00010792"/>
    </source>
</evidence>
<evidence type="ECO:0000313" key="4">
    <source>
        <dbReference type="EMBL" id="ASR45801.1"/>
    </source>
</evidence>
<dbReference type="InterPro" id="IPR051311">
    <property type="entry name" value="DedA_domain"/>
</dbReference>
<evidence type="ECO:0000259" key="3">
    <source>
        <dbReference type="Pfam" id="PF09335"/>
    </source>
</evidence>
<dbReference type="InterPro" id="IPR032816">
    <property type="entry name" value="VTT_dom"/>
</dbReference>
<keyword evidence="2" id="KW-1133">Transmembrane helix</keyword>
<sequence length="203" mass="22935">MISDIVLQLVGHYGYLFFFLAFCLGPFGIPVPNELTILTGSILSNNGALNPWIVYIVILAGLFTAITFAYFTGRIFGEKFKPKFQNNRHFQKAERLFEQHGDIAMCLGFLIPVVRYILPVFIGLSGVSYKKFALISYSSAFVWTATFFAFGKFFGHYILNLLDLIDPKLAVVVLIIAVGTFIIIKWFKSKFSNSPLLHKPMNK</sequence>
<reference evidence="4 5" key="1">
    <citation type="submission" date="2017-03" db="EMBL/GenBank/DDBJ databases">
        <title>Complete genome sequence of Paenibacillus Kribbensis producing bioflocculants.</title>
        <authorList>
            <person name="Lee H.-G."/>
            <person name="Oh H.-M."/>
        </authorList>
    </citation>
    <scope>NUCLEOTIDE SEQUENCE [LARGE SCALE GENOMIC DNA]</scope>
    <source>
        <strain evidence="4 5">AM49</strain>
    </source>
</reference>
<dbReference type="OrthoDB" id="9782291at2"/>
<keyword evidence="5" id="KW-1185">Reference proteome</keyword>
<dbReference type="EMBL" id="CP020028">
    <property type="protein sequence ID" value="ASR45801.1"/>
    <property type="molecule type" value="Genomic_DNA"/>
</dbReference>
<dbReference type="AlphaFoldDB" id="A0A222WJ49"/>
<evidence type="ECO:0000256" key="2">
    <source>
        <dbReference type="SAM" id="Phobius"/>
    </source>
</evidence>
<dbReference type="PANTHER" id="PTHR42709">
    <property type="entry name" value="ALKALINE PHOSPHATASE LIKE PROTEIN"/>
    <property type="match status" value="1"/>
</dbReference>
<dbReference type="PANTHER" id="PTHR42709:SF9">
    <property type="entry name" value="ALKALINE PHOSPHATASE LIKE PROTEIN"/>
    <property type="match status" value="1"/>
</dbReference>
<feature type="transmembrane region" description="Helical" evidence="2">
    <location>
        <begin position="52"/>
        <end position="73"/>
    </location>
</feature>
<accession>A0A222WJ49</accession>
<feature type="transmembrane region" description="Helical" evidence="2">
    <location>
        <begin position="169"/>
        <end position="187"/>
    </location>
</feature>
<keyword evidence="2" id="KW-0472">Membrane</keyword>
<comment type="similarity">
    <text evidence="1">Belongs to the DedA family.</text>
</comment>
<feature type="domain" description="VTT" evidence="3">
    <location>
        <begin position="32"/>
        <end position="152"/>
    </location>
</feature>
<dbReference type="GO" id="GO:0005886">
    <property type="term" value="C:plasma membrane"/>
    <property type="evidence" value="ECO:0007669"/>
    <property type="project" value="TreeGrafter"/>
</dbReference>
<dbReference type="KEGG" id="pkb:B4V02_03350"/>
<feature type="transmembrane region" description="Helical" evidence="2">
    <location>
        <begin position="103"/>
        <end position="122"/>
    </location>
</feature>
<name>A0A222WJ49_9BACL</name>
<dbReference type="Pfam" id="PF09335">
    <property type="entry name" value="VTT_dom"/>
    <property type="match status" value="1"/>
</dbReference>
<protein>
    <submittedName>
        <fullName evidence="4">DedA family protein</fullName>
    </submittedName>
</protein>
<evidence type="ECO:0000313" key="5">
    <source>
        <dbReference type="Proteomes" id="UP000214666"/>
    </source>
</evidence>
<proteinExistence type="inferred from homology"/>
<dbReference type="Proteomes" id="UP000214666">
    <property type="component" value="Chromosome"/>
</dbReference>
<feature type="transmembrane region" description="Helical" evidence="2">
    <location>
        <begin position="12"/>
        <end position="32"/>
    </location>
</feature>
<feature type="transmembrane region" description="Helical" evidence="2">
    <location>
        <begin position="134"/>
        <end position="157"/>
    </location>
</feature>
<keyword evidence="2" id="KW-0812">Transmembrane</keyword>
<organism evidence="4 5">
    <name type="scientific">Paenibacillus kribbensis</name>
    <dbReference type="NCBI Taxonomy" id="172713"/>
    <lineage>
        <taxon>Bacteria</taxon>
        <taxon>Bacillati</taxon>
        <taxon>Bacillota</taxon>
        <taxon>Bacilli</taxon>
        <taxon>Bacillales</taxon>
        <taxon>Paenibacillaceae</taxon>
        <taxon>Paenibacillus</taxon>
    </lineage>
</organism>
<gene>
    <name evidence="4" type="ORF">B4V02_03350</name>
</gene>
<dbReference type="RefSeq" id="WP_094153730.1">
    <property type="nucleotide sequence ID" value="NZ_CP020028.1"/>
</dbReference>